<comment type="caution">
    <text evidence="3">The sequence shown here is derived from an EMBL/GenBank/DDBJ whole genome shotgun (WGS) entry which is preliminary data.</text>
</comment>
<dbReference type="AlphaFoldDB" id="A0A7C3EGF9"/>
<protein>
    <submittedName>
        <fullName evidence="3">DUF262 domain-containing protein</fullName>
    </submittedName>
</protein>
<reference evidence="3" key="1">
    <citation type="journal article" date="2020" name="mSystems">
        <title>Genome- and Community-Level Interaction Insights into Carbon Utilization and Element Cycling Functions of Hydrothermarchaeota in Hydrothermal Sediment.</title>
        <authorList>
            <person name="Zhou Z."/>
            <person name="Liu Y."/>
            <person name="Xu W."/>
            <person name="Pan J."/>
            <person name="Luo Z.H."/>
            <person name="Li M."/>
        </authorList>
    </citation>
    <scope>NUCLEOTIDE SEQUENCE [LARGE SCALE GENOMIC DNA]</scope>
    <source>
        <strain evidence="2">SpSt-265</strain>
        <strain evidence="3">SpSt-465</strain>
    </source>
</reference>
<name>A0A7C3EGF9_UNCW3</name>
<sequence length="553" mass="64820">MRVSDLMSRVYNGEVVIPEFQRGFIWEPEDVRELLVSLIGGYHVGSMLVIRLSSEDSPFGLRLIEGVEKVNEQAKIDSTVTVILDGQQRTTALFYALHGPKMPLKGRKSPYLFYLDLKKALSQDWNDAVIAVNVSDHKGLAQIKQNDYIVPFTLLSERGYLGLGNLIQRIVNKFDAESFRIITDIVNDFINREIHIIEPPPSTFKRDIREGKDTKDKEKKDTEKNKYNLEWIAETFERINRTGVPLSIFELLTARLYKYDIKLRDLLENAKEEYEFARIIHEEYILKVVALKRNLELKRRSLLELDPENFERDWQTACDYLQMAYNRMKNDYGIINFKKWTPYTTMIVPLAAMLYSVSPKGHNSMRNYEKIDKWYWISVFGNRYAQAIDTTSYQDYISMKNWFEDDNKVPETLRNFDINTVEIDAEKQSSATYRGIMNLIILKGALDFHTGQKYHFDPDKVEDDHIFPKSIFNENRIANRTLIADNRHKINKKPSEYFSEKEKKLGREQLVQILESHLIPKDALPDLLKDDIENFMNKRKEAILNEIRARTNI</sequence>
<gene>
    <name evidence="2" type="ORF">ENP94_06460</name>
    <name evidence="3" type="ORF">ENS16_02110</name>
</gene>
<accession>A0A7C3EGF9</accession>
<dbReference type="Pfam" id="PF03235">
    <property type="entry name" value="GmrSD_N"/>
    <property type="match status" value="1"/>
</dbReference>
<dbReference type="PANTHER" id="PTHR37292:SF2">
    <property type="entry name" value="DUF262 DOMAIN-CONTAINING PROTEIN"/>
    <property type="match status" value="1"/>
</dbReference>
<evidence type="ECO:0000313" key="3">
    <source>
        <dbReference type="EMBL" id="HFJ53470.1"/>
    </source>
</evidence>
<feature type="domain" description="GmrSD restriction endonucleases N-terminal" evidence="1">
    <location>
        <begin position="4"/>
        <end position="256"/>
    </location>
</feature>
<dbReference type="EMBL" id="DSTU01000004">
    <property type="protein sequence ID" value="HFJ53470.1"/>
    <property type="molecule type" value="Genomic_DNA"/>
</dbReference>
<dbReference type="PANTHER" id="PTHR37292">
    <property type="entry name" value="VNG6097C"/>
    <property type="match status" value="1"/>
</dbReference>
<proteinExistence type="predicted"/>
<organism evidence="3">
    <name type="scientific">candidate division WOR-3 bacterium</name>
    <dbReference type="NCBI Taxonomy" id="2052148"/>
    <lineage>
        <taxon>Bacteria</taxon>
        <taxon>Bacteria division WOR-3</taxon>
    </lineage>
</organism>
<dbReference type="EMBL" id="DSLG01000008">
    <property type="protein sequence ID" value="HEA87631.1"/>
    <property type="molecule type" value="Genomic_DNA"/>
</dbReference>
<evidence type="ECO:0000313" key="2">
    <source>
        <dbReference type="EMBL" id="HEA87631.1"/>
    </source>
</evidence>
<evidence type="ECO:0000259" key="1">
    <source>
        <dbReference type="Pfam" id="PF03235"/>
    </source>
</evidence>
<dbReference type="InterPro" id="IPR004919">
    <property type="entry name" value="GmrSD_N"/>
</dbReference>